<dbReference type="SUPFAM" id="SSF51690">
    <property type="entry name" value="Nicotinate/Quinolinate PRTase C-terminal domain-like"/>
    <property type="match status" value="1"/>
</dbReference>
<dbReference type="Gene3D" id="3.20.20.70">
    <property type="entry name" value="Aldolase class I"/>
    <property type="match status" value="1"/>
</dbReference>
<comment type="caution">
    <text evidence="1">The sequence shown here is derived from an EMBL/GenBank/DDBJ whole genome shotgun (WGS) entry which is preliminary data.</text>
</comment>
<dbReference type="InterPro" id="IPR036068">
    <property type="entry name" value="Nicotinate_pribotase-like_C"/>
</dbReference>
<evidence type="ECO:0000313" key="2">
    <source>
        <dbReference type="Proteomes" id="UP001181622"/>
    </source>
</evidence>
<sequence length="427" mass="45894">MTQDVADPAFVAQRTDAYFAKTAEIVQSLGDVRVTYAVFLRSDAVAAIDPAIEFLTAAYPKSAEIPLDIVRTVTEGAVLASGKPMLYVTGSLVALSTLETLLLQRIGFASVSAFNAFSMCRALPEAEFLAMEARHTSGDDMHLACSYGAAVGSRTARLMGAKGFVGTSTDIAAPLFGTAHGLGTMPHALIGYAKARMLAAGRDPARESATLEAAKLYAAQFPDERRYTVLNDYDGREISDALAVCRWFYGPDGPGARGRELAFRLDTHGGRHLEGLDWDESVRTLLKWTHRHTPGEVAKLALAGFDLDELDGMSSDEVRDKFLFGTGVTAAAVIAFRKALDDAGFKAAKIVASSGFDTLKCRVFGNMAVPVDVVGTGSFLPSRLSRTYATADIVRYELPDGAGGWRSFDLVKVGREYLKLLPKEARP</sequence>
<dbReference type="InterPro" id="IPR013785">
    <property type="entry name" value="Aldolase_TIM"/>
</dbReference>
<evidence type="ECO:0008006" key="3">
    <source>
        <dbReference type="Google" id="ProtNLM"/>
    </source>
</evidence>
<dbReference type="PANTHER" id="PTHR43202:SF1">
    <property type="entry name" value="NICOTINATE PHOSPHORIBOSYLTRANSFERASE"/>
    <property type="match status" value="1"/>
</dbReference>
<dbReference type="InterPro" id="IPR053190">
    <property type="entry name" value="NAPRTase-like"/>
</dbReference>
<gene>
    <name evidence="1" type="ORF">IHQ68_16275</name>
</gene>
<evidence type="ECO:0000313" key="1">
    <source>
        <dbReference type="EMBL" id="MDR4308177.1"/>
    </source>
</evidence>
<dbReference type="RefSeq" id="WP_309393703.1">
    <property type="nucleotide sequence ID" value="NZ_JADBEO010000042.1"/>
</dbReference>
<dbReference type="EMBL" id="JADBEO010000042">
    <property type="protein sequence ID" value="MDR4308177.1"/>
    <property type="molecule type" value="Genomic_DNA"/>
</dbReference>
<protein>
    <recommendedName>
        <fullName evidence="3">Nicotinate phosphoribosyltransferase</fullName>
    </recommendedName>
</protein>
<dbReference type="Proteomes" id="UP001181622">
    <property type="component" value="Unassembled WGS sequence"/>
</dbReference>
<proteinExistence type="predicted"/>
<organism evidence="1 2">
    <name type="scientific">Chelatococcus sambhunathii</name>
    <dbReference type="NCBI Taxonomy" id="363953"/>
    <lineage>
        <taxon>Bacteria</taxon>
        <taxon>Pseudomonadati</taxon>
        <taxon>Pseudomonadota</taxon>
        <taxon>Alphaproteobacteria</taxon>
        <taxon>Hyphomicrobiales</taxon>
        <taxon>Chelatococcaceae</taxon>
        <taxon>Chelatococcus</taxon>
    </lineage>
</organism>
<accession>A0ABU1DJ73</accession>
<keyword evidence="2" id="KW-1185">Reference proteome</keyword>
<dbReference type="PANTHER" id="PTHR43202">
    <property type="entry name" value="NICOTINATE-NUCLEOTIDE PYROPHOSPHORYLASE"/>
    <property type="match status" value="1"/>
</dbReference>
<reference evidence="1" key="1">
    <citation type="submission" date="2020-10" db="EMBL/GenBank/DDBJ databases">
        <authorList>
            <person name="Abbas A."/>
            <person name="Razzaq R."/>
            <person name="Waqas M."/>
            <person name="Abbas N."/>
            <person name="Nielsen T.K."/>
            <person name="Hansen L.H."/>
            <person name="Hussain S."/>
            <person name="Shahid M."/>
        </authorList>
    </citation>
    <scope>NUCLEOTIDE SEQUENCE</scope>
    <source>
        <strain evidence="1">S14</strain>
    </source>
</reference>
<dbReference type="SUPFAM" id="SSF54675">
    <property type="entry name" value="Nicotinate/Quinolinate PRTase N-terminal domain-like"/>
    <property type="match status" value="1"/>
</dbReference>
<name>A0ABU1DJ73_9HYPH</name>